<evidence type="ECO:0000313" key="1">
    <source>
        <dbReference type="EMBL" id="KAJ9188278.1"/>
    </source>
</evidence>
<accession>A0ABQ9N949</accession>
<dbReference type="PANTHER" id="PTHR33116">
    <property type="entry name" value="REVERSE TRANSCRIPTASE ZINC-BINDING DOMAIN-CONTAINING PROTEIN-RELATED-RELATED"/>
    <property type="match status" value="1"/>
</dbReference>
<name>A0ABQ9N949_HEVBR</name>
<dbReference type="Proteomes" id="UP001174677">
    <property type="component" value="Chromosome 2"/>
</dbReference>
<reference evidence="1" key="1">
    <citation type="journal article" date="2023" name="Plant Biotechnol. J.">
        <title>Chromosome-level wild Hevea brasiliensis genome provides new tools for genomic-assisted breeding and valuable loci to elevate rubber yield.</title>
        <authorList>
            <person name="Cheng H."/>
            <person name="Song X."/>
            <person name="Hu Y."/>
            <person name="Wu T."/>
            <person name="Yang Q."/>
            <person name="An Z."/>
            <person name="Feng S."/>
            <person name="Deng Z."/>
            <person name="Wu W."/>
            <person name="Zeng X."/>
            <person name="Tu M."/>
            <person name="Wang X."/>
            <person name="Huang H."/>
        </authorList>
    </citation>
    <scope>NUCLEOTIDE SEQUENCE</scope>
    <source>
        <strain evidence="1">MT/VB/25A 57/8</strain>
    </source>
</reference>
<dbReference type="EMBL" id="JARPOI010000002">
    <property type="protein sequence ID" value="KAJ9188278.1"/>
    <property type="molecule type" value="Genomic_DNA"/>
</dbReference>
<protein>
    <recommendedName>
        <fullName evidence="3">Reverse transcriptase zinc-binding domain-containing protein</fullName>
    </recommendedName>
</protein>
<gene>
    <name evidence="1" type="ORF">P3X46_003649</name>
</gene>
<organism evidence="1 2">
    <name type="scientific">Hevea brasiliensis</name>
    <name type="common">Para rubber tree</name>
    <name type="synonym">Siphonia brasiliensis</name>
    <dbReference type="NCBI Taxonomy" id="3981"/>
    <lineage>
        <taxon>Eukaryota</taxon>
        <taxon>Viridiplantae</taxon>
        <taxon>Streptophyta</taxon>
        <taxon>Embryophyta</taxon>
        <taxon>Tracheophyta</taxon>
        <taxon>Spermatophyta</taxon>
        <taxon>Magnoliopsida</taxon>
        <taxon>eudicotyledons</taxon>
        <taxon>Gunneridae</taxon>
        <taxon>Pentapetalae</taxon>
        <taxon>rosids</taxon>
        <taxon>fabids</taxon>
        <taxon>Malpighiales</taxon>
        <taxon>Euphorbiaceae</taxon>
        <taxon>Crotonoideae</taxon>
        <taxon>Micrandreae</taxon>
        <taxon>Hevea</taxon>
    </lineage>
</organism>
<evidence type="ECO:0000313" key="2">
    <source>
        <dbReference type="Proteomes" id="UP001174677"/>
    </source>
</evidence>
<keyword evidence="2" id="KW-1185">Reference proteome</keyword>
<comment type="caution">
    <text evidence="1">The sequence shown here is derived from an EMBL/GenBank/DDBJ whole genome shotgun (WGS) entry which is preliminary data.</text>
</comment>
<proteinExistence type="predicted"/>
<evidence type="ECO:0008006" key="3">
    <source>
        <dbReference type="Google" id="ProtNLM"/>
    </source>
</evidence>
<dbReference type="PANTHER" id="PTHR33116:SF86">
    <property type="entry name" value="REVERSE TRANSCRIPTASE DOMAIN-CONTAINING PROTEIN"/>
    <property type="match status" value="1"/>
</dbReference>
<sequence>MVAYSKVEAKFLSPVGKEILLRSVVQAIPFYTMSVFLLPLDLCAELECMMNSFWWGSGGRGQGEIRWKRWELLCRLKVVGGLSFHRVYEFNLALLGKQVWGLLSNPNSFVTRVYGAHYFPRSDILQAEFGYNPSYVWCSVWAAIPILRFGLRWNVGSGASISIWQDPWLPSGMNPYVSSVASVISHYQLVC</sequence>